<reference evidence="1 2" key="1">
    <citation type="journal article" date="2019" name="Int. J. Syst. Evol. Microbiol.">
        <title>The Global Catalogue of Microorganisms (GCM) 10K type strain sequencing project: providing services to taxonomists for standard genome sequencing and annotation.</title>
        <authorList>
            <consortium name="The Broad Institute Genomics Platform"/>
            <consortium name="The Broad Institute Genome Sequencing Center for Infectious Disease"/>
            <person name="Wu L."/>
            <person name="Ma J."/>
        </authorList>
    </citation>
    <scope>NUCLEOTIDE SEQUENCE [LARGE SCALE GENOMIC DNA]</scope>
    <source>
        <strain evidence="1 2">CGMCC 1.10594</strain>
    </source>
</reference>
<keyword evidence="2" id="KW-1185">Reference proteome</keyword>
<evidence type="ECO:0000313" key="1">
    <source>
        <dbReference type="EMBL" id="MFD1632983.1"/>
    </source>
</evidence>
<evidence type="ECO:0000313" key="2">
    <source>
        <dbReference type="Proteomes" id="UP001597075"/>
    </source>
</evidence>
<protein>
    <submittedName>
        <fullName evidence="1">Uncharacterized protein</fullName>
    </submittedName>
</protein>
<name>A0ABD6CUS6_9EURY</name>
<sequence>MADDADAHGVGEAAGSRTTAALRWLLAALRQLAERLAAPLRAGDGPNKFRLSSVETHTTTIDGDTGWEYRPPATLRCPDCTAGILQADSRGAIDCPECRLDLPAERFGDLELLGLTCPVCRASMQHGQRHPEDFDIPEWATCPNCQYHWEFKHSY</sequence>
<dbReference type="RefSeq" id="WP_256406778.1">
    <property type="nucleotide sequence ID" value="NZ_CP187151.1"/>
</dbReference>
<organism evidence="1 2">
    <name type="scientific">Haloplanus ruber</name>
    <dbReference type="NCBI Taxonomy" id="869892"/>
    <lineage>
        <taxon>Archaea</taxon>
        <taxon>Methanobacteriati</taxon>
        <taxon>Methanobacteriota</taxon>
        <taxon>Stenosarchaea group</taxon>
        <taxon>Halobacteria</taxon>
        <taxon>Halobacteriales</taxon>
        <taxon>Haloferacaceae</taxon>
        <taxon>Haloplanus</taxon>
    </lineage>
</organism>
<accession>A0ABD6CUS6</accession>
<dbReference type="Proteomes" id="UP001597075">
    <property type="component" value="Unassembled WGS sequence"/>
</dbReference>
<dbReference type="AlphaFoldDB" id="A0ABD6CUS6"/>
<proteinExistence type="predicted"/>
<dbReference type="EMBL" id="JBHUDL010000006">
    <property type="protein sequence ID" value="MFD1632983.1"/>
    <property type="molecule type" value="Genomic_DNA"/>
</dbReference>
<gene>
    <name evidence="1" type="ORF">ACFSBJ_04440</name>
</gene>
<comment type="caution">
    <text evidence="1">The sequence shown here is derived from an EMBL/GenBank/DDBJ whole genome shotgun (WGS) entry which is preliminary data.</text>
</comment>